<evidence type="ECO:0000256" key="3">
    <source>
        <dbReference type="ARBA" id="ARBA00010736"/>
    </source>
</evidence>
<dbReference type="InterPro" id="IPR050399">
    <property type="entry name" value="HPr"/>
</dbReference>
<dbReference type="GO" id="GO:0009401">
    <property type="term" value="P:phosphoenolpyruvate-dependent sugar phosphotransferase system"/>
    <property type="evidence" value="ECO:0007669"/>
    <property type="project" value="UniProtKB-KW"/>
</dbReference>
<dbReference type="Gene3D" id="3.30.1340.10">
    <property type="entry name" value="HPr-like"/>
    <property type="match status" value="1"/>
</dbReference>
<comment type="caution">
    <text evidence="9">The sequence shown here is derived from an EMBL/GenBank/DDBJ whole genome shotgun (WGS) entry which is preliminary data.</text>
</comment>
<dbReference type="CDD" id="cd00367">
    <property type="entry name" value="PTS-HPr_like"/>
    <property type="match status" value="1"/>
</dbReference>
<dbReference type="InterPro" id="IPR035895">
    <property type="entry name" value="HPr-like_sf"/>
</dbReference>
<keyword evidence="5" id="KW-0963">Cytoplasm</keyword>
<evidence type="ECO:0000256" key="7">
    <source>
        <dbReference type="ARBA" id="ARBA00022683"/>
    </source>
</evidence>
<comment type="similarity">
    <text evidence="3">Belongs to the HPr family.</text>
</comment>
<dbReference type="Proteomes" id="UP000269301">
    <property type="component" value="Unassembled WGS sequence"/>
</dbReference>
<accession>A0A494ZZ16</accession>
<dbReference type="PANTHER" id="PTHR33705:SF2">
    <property type="entry name" value="PHOSPHOCARRIER PROTEIN NPR"/>
    <property type="match status" value="1"/>
</dbReference>
<proteinExistence type="inferred from homology"/>
<keyword evidence="7" id="KW-0598">Phosphotransferase system</keyword>
<dbReference type="AlphaFoldDB" id="A0A494ZZ16"/>
<reference evidence="9 10" key="1">
    <citation type="journal article" date="2016" name="Int. J. Syst. Evol. Microbiol.">
        <title>Oceanobacillus halophilus sp. nov., a novel moderately halophilic bacterium from a hypersaline lake.</title>
        <authorList>
            <person name="Amoozegar M.A."/>
            <person name="Bagheri M."/>
            <person name="Makhdoumi A."/>
            <person name="Nikou M.M."/>
            <person name="Fazeli S.A.S."/>
            <person name="Schumann P."/>
            <person name="Sproer C."/>
            <person name="Sanchez-Porro C."/>
            <person name="Ventosa A."/>
        </authorList>
    </citation>
    <scope>NUCLEOTIDE SEQUENCE [LARGE SCALE GENOMIC DNA]</scope>
    <source>
        <strain evidence="9 10">DSM 23996</strain>
    </source>
</reference>
<dbReference type="PRINTS" id="PR00107">
    <property type="entry name" value="PHOSPHOCPHPR"/>
</dbReference>
<evidence type="ECO:0000256" key="2">
    <source>
        <dbReference type="ARBA" id="ARBA00004496"/>
    </source>
</evidence>
<evidence type="ECO:0000313" key="9">
    <source>
        <dbReference type="EMBL" id="RKQ31346.1"/>
    </source>
</evidence>
<name>A0A494ZZ16_9BACI</name>
<dbReference type="NCBIfam" id="TIGR01003">
    <property type="entry name" value="PTS_HPr_family"/>
    <property type="match status" value="1"/>
</dbReference>
<keyword evidence="6" id="KW-0813">Transport</keyword>
<gene>
    <name evidence="9" type="ORF">D8M06_13875</name>
</gene>
<sequence>MIEKTFKVTVETGLHARPATILVQVANRFASNIQLTYKEKTADLKSIMGVMSLGIEYGANFTISVQGTTEQEAMDNIEKNIIDEGLAELVTS</sequence>
<evidence type="ECO:0000256" key="5">
    <source>
        <dbReference type="ARBA" id="ARBA00022490"/>
    </source>
</evidence>
<dbReference type="OrthoDB" id="9809047at2"/>
<dbReference type="PROSITE" id="PS51350">
    <property type="entry name" value="PTS_HPR_DOM"/>
    <property type="match status" value="1"/>
</dbReference>
<dbReference type="Pfam" id="PF00381">
    <property type="entry name" value="PTS-HPr"/>
    <property type="match status" value="1"/>
</dbReference>
<dbReference type="PANTHER" id="PTHR33705">
    <property type="entry name" value="PHOSPHOCARRIER PROTEIN HPR"/>
    <property type="match status" value="1"/>
</dbReference>
<evidence type="ECO:0000256" key="1">
    <source>
        <dbReference type="ARBA" id="ARBA00003681"/>
    </source>
</evidence>
<dbReference type="NCBIfam" id="NF010352">
    <property type="entry name" value="PRK13780.1"/>
    <property type="match status" value="1"/>
</dbReference>
<organism evidence="9 10">
    <name type="scientific">Oceanobacillus halophilus</name>
    <dbReference type="NCBI Taxonomy" id="930130"/>
    <lineage>
        <taxon>Bacteria</taxon>
        <taxon>Bacillati</taxon>
        <taxon>Bacillota</taxon>
        <taxon>Bacilli</taxon>
        <taxon>Bacillales</taxon>
        <taxon>Bacillaceae</taxon>
        <taxon>Oceanobacillus</taxon>
    </lineage>
</organism>
<protein>
    <recommendedName>
        <fullName evidence="4">Phosphocarrier protein HPr</fullName>
    </recommendedName>
</protein>
<dbReference type="PROSITE" id="PS00589">
    <property type="entry name" value="PTS_HPR_SER"/>
    <property type="match status" value="1"/>
</dbReference>
<keyword evidence="6" id="KW-0762">Sugar transport</keyword>
<comment type="function">
    <text evidence="1">General (non sugar-specific) component of the phosphoenolpyruvate-dependent sugar phosphotransferase system (sugar PTS). This major carbohydrate active-transport system catalyzes the phosphorylation of incoming sugar substrates concomitantly with their translocation across the cell membrane. The phosphoryl group from phosphoenolpyruvate (PEP) is transferred to the phosphoryl carrier protein HPr by enzyme I. Phospho-HPr then transfers it to the PTS EIIA domain.</text>
</comment>
<evidence type="ECO:0000256" key="6">
    <source>
        <dbReference type="ARBA" id="ARBA00022597"/>
    </source>
</evidence>
<dbReference type="InterPro" id="IPR001020">
    <property type="entry name" value="PTS_HPr_His_P_site"/>
</dbReference>
<dbReference type="PROSITE" id="PS00369">
    <property type="entry name" value="PTS_HPR_HIS"/>
    <property type="match status" value="1"/>
</dbReference>
<comment type="subcellular location">
    <subcellularLocation>
        <location evidence="2">Cytoplasm</location>
    </subcellularLocation>
</comment>
<keyword evidence="10" id="KW-1185">Reference proteome</keyword>
<dbReference type="InterPro" id="IPR002114">
    <property type="entry name" value="PTS_HPr_Ser_P_site"/>
</dbReference>
<evidence type="ECO:0000313" key="10">
    <source>
        <dbReference type="Proteomes" id="UP000269301"/>
    </source>
</evidence>
<evidence type="ECO:0000256" key="4">
    <source>
        <dbReference type="ARBA" id="ARBA00020422"/>
    </source>
</evidence>
<dbReference type="RefSeq" id="WP_121205007.1">
    <property type="nucleotide sequence ID" value="NZ_RBZP01000013.1"/>
</dbReference>
<dbReference type="SUPFAM" id="SSF55594">
    <property type="entry name" value="HPr-like"/>
    <property type="match status" value="1"/>
</dbReference>
<dbReference type="GO" id="GO:0005737">
    <property type="term" value="C:cytoplasm"/>
    <property type="evidence" value="ECO:0007669"/>
    <property type="project" value="UniProtKB-SubCell"/>
</dbReference>
<feature type="domain" description="HPr" evidence="8">
    <location>
        <begin position="1"/>
        <end position="89"/>
    </location>
</feature>
<evidence type="ECO:0000259" key="8">
    <source>
        <dbReference type="PROSITE" id="PS51350"/>
    </source>
</evidence>
<dbReference type="InterPro" id="IPR000032">
    <property type="entry name" value="HPr-like"/>
</dbReference>
<dbReference type="EMBL" id="RBZP01000013">
    <property type="protein sequence ID" value="RKQ31346.1"/>
    <property type="molecule type" value="Genomic_DNA"/>
</dbReference>